<evidence type="ECO:0000259" key="1">
    <source>
        <dbReference type="Pfam" id="PF00501"/>
    </source>
</evidence>
<dbReference type="Gene3D" id="3.40.50.12780">
    <property type="entry name" value="N-terminal domain of ligase-like"/>
    <property type="match status" value="1"/>
</dbReference>
<dbReference type="InterPro" id="IPR010071">
    <property type="entry name" value="AA_adenyl_dom"/>
</dbReference>
<dbReference type="GO" id="GO:0044550">
    <property type="term" value="P:secondary metabolite biosynthetic process"/>
    <property type="evidence" value="ECO:0007669"/>
    <property type="project" value="TreeGrafter"/>
</dbReference>
<accession>A0A9D1KXL1</accession>
<dbReference type="PANTHER" id="PTHR45527">
    <property type="entry name" value="NONRIBOSOMAL PEPTIDE SYNTHETASE"/>
    <property type="match status" value="1"/>
</dbReference>
<evidence type="ECO:0000313" key="3">
    <source>
        <dbReference type="EMBL" id="HIU02615.1"/>
    </source>
</evidence>
<feature type="domain" description="AMP-dependent synthetase/ligase" evidence="1">
    <location>
        <begin position="8"/>
        <end position="363"/>
    </location>
</feature>
<dbReference type="Pfam" id="PF00501">
    <property type="entry name" value="AMP-binding"/>
    <property type="match status" value="1"/>
</dbReference>
<name>A0A9D1KXL1_9FIRM</name>
<proteinExistence type="predicted"/>
<dbReference type="Proteomes" id="UP000824164">
    <property type="component" value="Unassembled WGS sequence"/>
</dbReference>
<dbReference type="InterPro" id="IPR045851">
    <property type="entry name" value="AMP-bd_C_sf"/>
</dbReference>
<dbReference type="AlphaFoldDB" id="A0A9D1KXL1"/>
<dbReference type="Gene3D" id="3.30.300.30">
    <property type="match status" value="1"/>
</dbReference>
<dbReference type="SUPFAM" id="SSF56801">
    <property type="entry name" value="Acetyl-CoA synthetase-like"/>
    <property type="match status" value="1"/>
</dbReference>
<dbReference type="Pfam" id="PF13193">
    <property type="entry name" value="AMP-binding_C"/>
    <property type="match status" value="1"/>
</dbReference>
<evidence type="ECO:0000259" key="2">
    <source>
        <dbReference type="Pfam" id="PF13193"/>
    </source>
</evidence>
<dbReference type="InterPro" id="IPR042099">
    <property type="entry name" value="ANL_N_sf"/>
</dbReference>
<feature type="domain" description="AMP-binding enzyme C-terminal" evidence="2">
    <location>
        <begin position="422"/>
        <end position="488"/>
    </location>
</feature>
<dbReference type="InterPro" id="IPR000873">
    <property type="entry name" value="AMP-dep_synth/lig_dom"/>
</dbReference>
<reference evidence="3" key="1">
    <citation type="submission" date="2020-10" db="EMBL/GenBank/DDBJ databases">
        <authorList>
            <person name="Gilroy R."/>
        </authorList>
    </citation>
    <scope>NUCLEOTIDE SEQUENCE</scope>
    <source>
        <strain evidence="3">CHK187-14744</strain>
    </source>
</reference>
<gene>
    <name evidence="3" type="ORF">IAB63_05120</name>
</gene>
<dbReference type="InterPro" id="IPR025110">
    <property type="entry name" value="AMP-bd_C"/>
</dbReference>
<dbReference type="CDD" id="cd05930">
    <property type="entry name" value="A_NRPS"/>
    <property type="match status" value="1"/>
</dbReference>
<dbReference type="PANTHER" id="PTHR45527:SF1">
    <property type="entry name" value="FATTY ACID SYNTHASE"/>
    <property type="match status" value="1"/>
</dbReference>
<dbReference type="GO" id="GO:0031177">
    <property type="term" value="F:phosphopantetheine binding"/>
    <property type="evidence" value="ECO:0007669"/>
    <property type="project" value="TreeGrafter"/>
</dbReference>
<sequence length="502" mass="56595">MKTILNYLETTAEKFPDKTAVIDENGSCTYKELLENSRRVGSALTEIISPRTPVAVFMEKGIPALQAFLGTVLAGGFYSMQNPEFPENRLMQIQKVLAPAAILADMNTYERAKAVFTQTPVYRIEDLVRAEIRYPRLAAIRWEMTDTDPLYVNFTSGSTGIPKGVAVSHRSVRDFMDCFTGLFGIGPEDVIGNQAPFDFDVSVKDIYSAMKTGATLVIIPKRLFSNPAALLDFICDHQVTTMIWAVSALGLICTFHGLEYRTPCTVNKVLFSGEVMPIRHLKTWMEHLPDAMFVNLYGPTEITCNCTYHIIDRTHSYEKGIPIGKAFPNERVFLLNDENREVREADKIGEICVRGTALALGYYNAPSQTARHFVQNPLNCHWPEHIYRTGDLGSYNVSGELYFRGRKDFQIKYMGHRIELEEIEKAIHSVSGVEQCCCVFDGKKLYAFYSGKPDERLLHRILQQKLPVFMVPGKFIRLERLPLTPNGKTDRKALMAQTGGSL</sequence>
<dbReference type="EMBL" id="DVLT01000036">
    <property type="protein sequence ID" value="HIU02615.1"/>
    <property type="molecule type" value="Genomic_DNA"/>
</dbReference>
<comment type="caution">
    <text evidence="3">The sequence shown here is derived from an EMBL/GenBank/DDBJ whole genome shotgun (WGS) entry which is preliminary data.</text>
</comment>
<dbReference type="InterPro" id="IPR020845">
    <property type="entry name" value="AMP-binding_CS"/>
</dbReference>
<organism evidence="3 4">
    <name type="scientific">Candidatus Onthocola gallistercoris</name>
    <dbReference type="NCBI Taxonomy" id="2840876"/>
    <lineage>
        <taxon>Bacteria</taxon>
        <taxon>Bacillati</taxon>
        <taxon>Bacillota</taxon>
        <taxon>Bacilli</taxon>
        <taxon>Candidatus Onthocola</taxon>
    </lineage>
</organism>
<protein>
    <submittedName>
        <fullName evidence="3">Amino acid adenylation domain-containing protein</fullName>
    </submittedName>
</protein>
<dbReference type="PROSITE" id="PS00455">
    <property type="entry name" value="AMP_BINDING"/>
    <property type="match status" value="1"/>
</dbReference>
<dbReference type="NCBIfam" id="TIGR01733">
    <property type="entry name" value="AA-adenyl-dom"/>
    <property type="match status" value="1"/>
</dbReference>
<evidence type="ECO:0000313" key="4">
    <source>
        <dbReference type="Proteomes" id="UP000824164"/>
    </source>
</evidence>
<dbReference type="GO" id="GO:0043041">
    <property type="term" value="P:amino acid activation for nonribosomal peptide biosynthetic process"/>
    <property type="evidence" value="ECO:0007669"/>
    <property type="project" value="TreeGrafter"/>
</dbReference>
<dbReference type="GO" id="GO:0005737">
    <property type="term" value="C:cytoplasm"/>
    <property type="evidence" value="ECO:0007669"/>
    <property type="project" value="TreeGrafter"/>
</dbReference>
<reference evidence="3" key="2">
    <citation type="journal article" date="2021" name="PeerJ">
        <title>Extensive microbial diversity within the chicken gut microbiome revealed by metagenomics and culture.</title>
        <authorList>
            <person name="Gilroy R."/>
            <person name="Ravi A."/>
            <person name="Getino M."/>
            <person name="Pursley I."/>
            <person name="Horton D.L."/>
            <person name="Alikhan N.F."/>
            <person name="Baker D."/>
            <person name="Gharbi K."/>
            <person name="Hall N."/>
            <person name="Watson M."/>
            <person name="Adriaenssens E.M."/>
            <person name="Foster-Nyarko E."/>
            <person name="Jarju S."/>
            <person name="Secka A."/>
            <person name="Antonio M."/>
            <person name="Oren A."/>
            <person name="Chaudhuri R.R."/>
            <person name="La Ragione R."/>
            <person name="Hildebrand F."/>
            <person name="Pallen M.J."/>
        </authorList>
    </citation>
    <scope>NUCLEOTIDE SEQUENCE</scope>
    <source>
        <strain evidence="3">CHK187-14744</strain>
    </source>
</reference>